<reference evidence="5" key="2">
    <citation type="journal article" date="2021" name="PeerJ">
        <title>Extensive microbial diversity within the chicken gut microbiome revealed by metagenomics and culture.</title>
        <authorList>
            <person name="Gilroy R."/>
            <person name="Ravi A."/>
            <person name="Getino M."/>
            <person name="Pursley I."/>
            <person name="Horton D.L."/>
            <person name="Alikhan N.F."/>
            <person name="Baker D."/>
            <person name="Gharbi K."/>
            <person name="Hall N."/>
            <person name="Watson M."/>
            <person name="Adriaenssens E.M."/>
            <person name="Foster-Nyarko E."/>
            <person name="Jarju S."/>
            <person name="Secka A."/>
            <person name="Antonio M."/>
            <person name="Oren A."/>
            <person name="Chaudhuri R.R."/>
            <person name="La Ragione R."/>
            <person name="Hildebrand F."/>
            <person name="Pallen M.J."/>
        </authorList>
    </citation>
    <scope>NUCLEOTIDE SEQUENCE</scope>
    <source>
        <strain evidence="5">ChiHcec3-6078</strain>
    </source>
</reference>
<evidence type="ECO:0000313" key="5">
    <source>
        <dbReference type="EMBL" id="HIU26342.1"/>
    </source>
</evidence>
<keyword evidence="1" id="KW-0378">Hydrolase</keyword>
<dbReference type="EMBL" id="DVMP01000141">
    <property type="protein sequence ID" value="HIU26342.1"/>
    <property type="molecule type" value="Genomic_DNA"/>
</dbReference>
<keyword evidence="3" id="KW-0472">Membrane</keyword>
<comment type="caution">
    <text evidence="5">The sequence shown here is derived from an EMBL/GenBank/DDBJ whole genome shotgun (WGS) entry which is preliminary data.</text>
</comment>
<feature type="transmembrane region" description="Helical" evidence="3">
    <location>
        <begin position="79"/>
        <end position="95"/>
    </location>
</feature>
<proteinExistence type="predicted"/>
<gene>
    <name evidence="5" type="ORF">IAC50_07620</name>
</gene>
<feature type="transmembrane region" description="Helical" evidence="3">
    <location>
        <begin position="273"/>
        <end position="290"/>
    </location>
</feature>
<dbReference type="GO" id="GO:0016791">
    <property type="term" value="F:phosphatase activity"/>
    <property type="evidence" value="ECO:0007669"/>
    <property type="project" value="TreeGrafter"/>
</dbReference>
<evidence type="ECO:0000259" key="4">
    <source>
        <dbReference type="SMART" id="SM00331"/>
    </source>
</evidence>
<dbReference type="Gene3D" id="3.60.40.10">
    <property type="entry name" value="PPM-type phosphatase domain"/>
    <property type="match status" value="1"/>
</dbReference>
<dbReference type="PANTHER" id="PTHR43156">
    <property type="entry name" value="STAGE II SPORULATION PROTEIN E-RELATED"/>
    <property type="match status" value="1"/>
</dbReference>
<name>A0A9D1I1Q5_9FIRM</name>
<keyword evidence="3" id="KW-0812">Transmembrane</keyword>
<reference evidence="5" key="1">
    <citation type="submission" date="2020-10" db="EMBL/GenBank/DDBJ databases">
        <authorList>
            <person name="Gilroy R."/>
        </authorList>
    </citation>
    <scope>NUCLEOTIDE SEQUENCE</scope>
    <source>
        <strain evidence="5">ChiHcec3-6078</strain>
    </source>
</reference>
<feature type="transmembrane region" description="Helical" evidence="3">
    <location>
        <begin position="213"/>
        <end position="230"/>
    </location>
</feature>
<keyword evidence="2" id="KW-0175">Coiled coil</keyword>
<feature type="transmembrane region" description="Helical" evidence="3">
    <location>
        <begin position="153"/>
        <end position="172"/>
    </location>
</feature>
<keyword evidence="3" id="KW-1133">Transmembrane helix</keyword>
<dbReference type="AlphaFoldDB" id="A0A9D1I1Q5"/>
<dbReference type="Pfam" id="PF07228">
    <property type="entry name" value="SpoIIE"/>
    <property type="match status" value="1"/>
</dbReference>
<protein>
    <submittedName>
        <fullName evidence="5">SpoIIE family protein phosphatase</fullName>
    </submittedName>
</protein>
<dbReference type="SUPFAM" id="SSF81606">
    <property type="entry name" value="PP2C-like"/>
    <property type="match status" value="1"/>
</dbReference>
<accession>A0A9D1I1Q5</accession>
<sequence length="617" mass="66202">MTKNDKDRLYNHPVSGLEIFMEHTDRAGKAGTFSAARARIARGILLVVTTFLISRAPFMGECFPGAAALISYMVSRSAFNIYLVLPAAAAILPFGGRGYDIWGDLAAVCLCGLIFSSVRGVKLEMWQRALCAAAADVICVSMYRLISSTAYKISPWDLIFQGAVVFGAVMAFDRLQAALERKNEDGSGAEDNLSLISLGALCPVVIKGAGFDFLIWPFIIFAALWALTYGSQGKCLAVIVSSGAAAALLGNEQWGFLITLLIGGTAASLGRRYGRVFMTVIFAVSCAALGSAESGVILGVDNYCLLLGAAVFLAVNWKLSSSLRKLMWSLSENEGEKAYREKKAAEDALKESEKNVGALAELYGTYMDSRSVIATQLAVTEQIIEKARYKMRRFPAEKAREGEGKITMRIGCSQCAAAGSINGDCCGWQDIGDGRTAMIISDGMGKGKKAAAESLLVTRTVLSLLKEGAGVELILKMINEVMLMKENEDSFATVDLVIADRKAARAKFYKTGAAPTLIRRKSAVEEVRLSAVPLGIVNGLKIKYVEVSLKKGDWLIMMSDGVSDGGDGKGLSAVKETAAAVRSEDPKTMCDLIINRASDSYIGRERDDLTVLAAKIL</sequence>
<dbReference type="PANTHER" id="PTHR43156:SF2">
    <property type="entry name" value="STAGE II SPORULATION PROTEIN E"/>
    <property type="match status" value="1"/>
</dbReference>
<feature type="transmembrane region" description="Helical" evidence="3">
    <location>
        <begin position="236"/>
        <end position="261"/>
    </location>
</feature>
<dbReference type="InterPro" id="IPR001932">
    <property type="entry name" value="PPM-type_phosphatase-like_dom"/>
</dbReference>
<dbReference type="SMART" id="SM00331">
    <property type="entry name" value="PP2C_SIG"/>
    <property type="match status" value="1"/>
</dbReference>
<feature type="transmembrane region" description="Helical" evidence="3">
    <location>
        <begin position="101"/>
        <end position="118"/>
    </location>
</feature>
<feature type="transmembrane region" description="Helical" evidence="3">
    <location>
        <begin position="296"/>
        <end position="317"/>
    </location>
</feature>
<organism evidence="5 6">
    <name type="scientific">Candidatus Allocopromorpha excrementigallinarum</name>
    <dbReference type="NCBI Taxonomy" id="2840742"/>
    <lineage>
        <taxon>Bacteria</taxon>
        <taxon>Bacillati</taxon>
        <taxon>Bacillota</taxon>
        <taxon>Clostridia</taxon>
        <taxon>Eubacteriales</taxon>
        <taxon>Eubacteriaceae</taxon>
        <taxon>Eubacteriaceae incertae sedis</taxon>
        <taxon>Candidatus Allocopromorpha</taxon>
    </lineage>
</organism>
<dbReference type="Proteomes" id="UP000824090">
    <property type="component" value="Unassembled WGS sequence"/>
</dbReference>
<feature type="coiled-coil region" evidence="2">
    <location>
        <begin position="335"/>
        <end position="362"/>
    </location>
</feature>
<dbReference type="InterPro" id="IPR052016">
    <property type="entry name" value="Bact_Sigma-Reg"/>
</dbReference>
<evidence type="ECO:0000256" key="2">
    <source>
        <dbReference type="SAM" id="Coils"/>
    </source>
</evidence>
<dbReference type="InterPro" id="IPR036457">
    <property type="entry name" value="PPM-type-like_dom_sf"/>
</dbReference>
<evidence type="ECO:0000313" key="6">
    <source>
        <dbReference type="Proteomes" id="UP000824090"/>
    </source>
</evidence>
<evidence type="ECO:0000256" key="1">
    <source>
        <dbReference type="ARBA" id="ARBA00022801"/>
    </source>
</evidence>
<evidence type="ECO:0000256" key="3">
    <source>
        <dbReference type="SAM" id="Phobius"/>
    </source>
</evidence>
<feature type="domain" description="PPM-type phosphatase" evidence="4">
    <location>
        <begin position="407"/>
        <end position="616"/>
    </location>
</feature>